<proteinExistence type="predicted"/>
<keyword evidence="3" id="KW-0449">Lipoprotein</keyword>
<evidence type="ECO:0000313" key="4">
    <source>
        <dbReference type="Proteomes" id="UP000006867"/>
    </source>
</evidence>
<dbReference type="Proteomes" id="UP000006867">
    <property type="component" value="Chromosome"/>
</dbReference>
<keyword evidence="4" id="KW-1185">Reference proteome</keyword>
<feature type="signal peptide" evidence="2">
    <location>
        <begin position="1"/>
        <end position="31"/>
    </location>
</feature>
<dbReference type="InterPro" id="IPR023848">
    <property type="entry name" value="TasA"/>
</dbReference>
<gene>
    <name evidence="3" type="ordered locus">BATR1942_10635</name>
</gene>
<sequence length="233" mass="26601">MLRLSRTQKRAKPRRKVLLLFQLSLIFSLSAAICLQFTGDTSSAFHDVKNVSFSVQTCEDFQYTDENCNYDERWDKSDLHLKNQTETKGSVCSPLILFAEFENRGNELTTSQWKWELHKIADANKPLRDGNIIERGSITDKASDSFYKIESKRAMKPGVYAFKVYKPDGYPAQDEKFEWSEPMTVAKCTEKPTAAPAKTEIQKSDEKQSESKTGEPVEKESGEDDEKADETDQ</sequence>
<reference evidence="3 4" key="1">
    <citation type="journal article" date="2011" name="Front. Microbiol.">
        <title>Genomic signatures of strain selection and enhancement in Bacillus atrophaeus var. globigii, a historical biowarfare simulant.</title>
        <authorList>
            <person name="Gibbons H.S."/>
            <person name="Broomall S.M."/>
            <person name="McNew L.A."/>
            <person name="Daligault H."/>
            <person name="Chapman C."/>
            <person name="Bruce D."/>
            <person name="Karavis M."/>
            <person name="Krepps M."/>
            <person name="McGregor P.A."/>
            <person name="Hong C."/>
            <person name="Park K.H."/>
            <person name="Akmal A."/>
            <person name="Feldman A."/>
            <person name="Lin J.S."/>
            <person name="Chang W.E."/>
            <person name="Higgs B.W."/>
            <person name="Demirev P."/>
            <person name="Lindquist J."/>
            <person name="Liem A."/>
            <person name="Fochler E."/>
            <person name="Read T.D."/>
            <person name="Tapia R."/>
            <person name="Johnson S."/>
            <person name="Bishop-Lilly K.A."/>
            <person name="Detter C."/>
            <person name="Han C."/>
            <person name="Sozhamannan S."/>
            <person name="Rosenzweig C.N."/>
            <person name="Skowronski E.W."/>
        </authorList>
    </citation>
    <scope>NUCLEOTIDE SEQUENCE [LARGE SCALE GENOMIC DNA]</scope>
    <source>
        <strain evidence="3 4">1942</strain>
    </source>
</reference>
<keyword evidence="2" id="KW-0732">Signal</keyword>
<dbReference type="EMBL" id="CP002207">
    <property type="protein sequence ID" value="ADP33058.1"/>
    <property type="molecule type" value="Genomic_DNA"/>
</dbReference>
<evidence type="ECO:0000256" key="2">
    <source>
        <dbReference type="SAM" id="SignalP"/>
    </source>
</evidence>
<accession>A0ABM5LYP1</accession>
<feature type="chain" id="PRO_5045711337" evidence="2">
    <location>
        <begin position="32"/>
        <end position="233"/>
    </location>
</feature>
<organism evidence="3 4">
    <name type="scientific">Bacillus atrophaeus (strain 1942)</name>
    <dbReference type="NCBI Taxonomy" id="720555"/>
    <lineage>
        <taxon>Bacteria</taxon>
        <taxon>Bacillati</taxon>
        <taxon>Bacillota</taxon>
        <taxon>Bacilli</taxon>
        <taxon>Bacillales</taxon>
        <taxon>Bacillaceae</taxon>
        <taxon>Bacillus</taxon>
    </lineage>
</organism>
<dbReference type="RefSeq" id="WP_003325437.1">
    <property type="nucleotide sequence ID" value="NC_014639.1"/>
</dbReference>
<feature type="compositionally biased region" description="Acidic residues" evidence="1">
    <location>
        <begin position="221"/>
        <end position="233"/>
    </location>
</feature>
<feature type="compositionally biased region" description="Basic and acidic residues" evidence="1">
    <location>
        <begin position="200"/>
        <end position="220"/>
    </location>
</feature>
<feature type="region of interest" description="Disordered" evidence="1">
    <location>
        <begin position="188"/>
        <end position="233"/>
    </location>
</feature>
<name>A0ABM5LYP1_BACA1</name>
<dbReference type="NCBIfam" id="TIGR04087">
    <property type="entry name" value="YqxM_for_SipW"/>
    <property type="match status" value="1"/>
</dbReference>
<evidence type="ECO:0000256" key="1">
    <source>
        <dbReference type="SAM" id="MobiDB-lite"/>
    </source>
</evidence>
<evidence type="ECO:0000313" key="3">
    <source>
        <dbReference type="EMBL" id="ADP33058.1"/>
    </source>
</evidence>
<protein>
    <submittedName>
        <fullName evidence="3">Lipoprotein for biofilm formation</fullName>
    </submittedName>
</protein>